<name>A0A4C1XVL2_EUMVA</name>
<evidence type="ECO:0000313" key="1">
    <source>
        <dbReference type="EMBL" id="GBP66267.1"/>
    </source>
</evidence>
<dbReference type="AlphaFoldDB" id="A0A4C1XVL2"/>
<comment type="caution">
    <text evidence="1">The sequence shown here is derived from an EMBL/GenBank/DDBJ whole genome shotgun (WGS) entry which is preliminary data.</text>
</comment>
<keyword evidence="2" id="KW-1185">Reference proteome</keyword>
<reference evidence="1 2" key="1">
    <citation type="journal article" date="2019" name="Commun. Biol.">
        <title>The bagworm genome reveals a unique fibroin gene that provides high tensile strength.</title>
        <authorList>
            <person name="Kono N."/>
            <person name="Nakamura H."/>
            <person name="Ohtoshi R."/>
            <person name="Tomita M."/>
            <person name="Numata K."/>
            <person name="Arakawa K."/>
        </authorList>
    </citation>
    <scope>NUCLEOTIDE SEQUENCE [LARGE SCALE GENOMIC DNA]</scope>
</reference>
<organism evidence="1 2">
    <name type="scientific">Eumeta variegata</name>
    <name type="common">Bagworm moth</name>
    <name type="synonym">Eumeta japonica</name>
    <dbReference type="NCBI Taxonomy" id="151549"/>
    <lineage>
        <taxon>Eukaryota</taxon>
        <taxon>Metazoa</taxon>
        <taxon>Ecdysozoa</taxon>
        <taxon>Arthropoda</taxon>
        <taxon>Hexapoda</taxon>
        <taxon>Insecta</taxon>
        <taxon>Pterygota</taxon>
        <taxon>Neoptera</taxon>
        <taxon>Endopterygota</taxon>
        <taxon>Lepidoptera</taxon>
        <taxon>Glossata</taxon>
        <taxon>Ditrysia</taxon>
        <taxon>Tineoidea</taxon>
        <taxon>Psychidae</taxon>
        <taxon>Oiketicinae</taxon>
        <taxon>Eumeta</taxon>
    </lineage>
</organism>
<evidence type="ECO:0000313" key="2">
    <source>
        <dbReference type="Proteomes" id="UP000299102"/>
    </source>
</evidence>
<dbReference type="Proteomes" id="UP000299102">
    <property type="component" value="Unassembled WGS sequence"/>
</dbReference>
<accession>A0A4C1XVL2</accession>
<sequence>MRRTLNGKLRGGWSSATVASVSVLSGRWRPQVASRGYCYKVYEKAYKLLVAGYRYKTLVPIYSYSSMPGPVDKNPHIVPSLRVPEGV</sequence>
<dbReference type="EMBL" id="BGZK01000953">
    <property type="protein sequence ID" value="GBP66267.1"/>
    <property type="molecule type" value="Genomic_DNA"/>
</dbReference>
<gene>
    <name evidence="1" type="ORF">EVAR_41062_1</name>
</gene>
<protein>
    <submittedName>
        <fullName evidence="1">Uncharacterized protein</fullName>
    </submittedName>
</protein>
<proteinExistence type="predicted"/>